<evidence type="ECO:0000313" key="1">
    <source>
        <dbReference type="EMBL" id="KAG9244644.1"/>
    </source>
</evidence>
<dbReference type="Proteomes" id="UP000887226">
    <property type="component" value="Unassembled WGS sequence"/>
</dbReference>
<accession>A0A9P7Z3D5</accession>
<dbReference type="AlphaFoldDB" id="A0A9P7Z3D5"/>
<dbReference type="GO" id="GO:0003676">
    <property type="term" value="F:nucleic acid binding"/>
    <property type="evidence" value="ECO:0007669"/>
    <property type="project" value="InterPro"/>
</dbReference>
<evidence type="ECO:0000313" key="2">
    <source>
        <dbReference type="Proteomes" id="UP000887226"/>
    </source>
</evidence>
<reference evidence="1" key="1">
    <citation type="journal article" date="2021" name="IMA Fungus">
        <title>Genomic characterization of three marine fungi, including Emericellopsis atlantica sp. nov. with signatures of a generalist lifestyle and marine biomass degradation.</title>
        <authorList>
            <person name="Hagestad O.C."/>
            <person name="Hou L."/>
            <person name="Andersen J.H."/>
            <person name="Hansen E.H."/>
            <person name="Altermark B."/>
            <person name="Li C."/>
            <person name="Kuhnert E."/>
            <person name="Cox R.J."/>
            <person name="Crous P.W."/>
            <person name="Spatafora J.W."/>
            <person name="Lail K."/>
            <person name="Amirebrahimi M."/>
            <person name="Lipzen A."/>
            <person name="Pangilinan J."/>
            <person name="Andreopoulos W."/>
            <person name="Hayes R.D."/>
            <person name="Ng V."/>
            <person name="Grigoriev I.V."/>
            <person name="Jackson S.A."/>
            <person name="Sutton T.D.S."/>
            <person name="Dobson A.D.W."/>
            <person name="Rama T."/>
        </authorList>
    </citation>
    <scope>NUCLEOTIDE SEQUENCE</scope>
    <source>
        <strain evidence="1">TRa3180A</strain>
    </source>
</reference>
<organism evidence="1 2">
    <name type="scientific">Calycina marina</name>
    <dbReference type="NCBI Taxonomy" id="1763456"/>
    <lineage>
        <taxon>Eukaryota</taxon>
        <taxon>Fungi</taxon>
        <taxon>Dikarya</taxon>
        <taxon>Ascomycota</taxon>
        <taxon>Pezizomycotina</taxon>
        <taxon>Leotiomycetes</taxon>
        <taxon>Helotiales</taxon>
        <taxon>Pezizellaceae</taxon>
        <taxon>Calycina</taxon>
    </lineage>
</organism>
<sequence length="51" mass="5734">MGRGEDAIKALQDALREAWEALPNSLFEQVADSMPYRVAAVIKAKGWHTKY</sequence>
<dbReference type="OrthoDB" id="3559649at2759"/>
<dbReference type="InterPro" id="IPR036397">
    <property type="entry name" value="RNaseH_sf"/>
</dbReference>
<gene>
    <name evidence="1" type="ORF">BJ878DRAFT_505250</name>
</gene>
<comment type="caution">
    <text evidence="1">The sequence shown here is derived from an EMBL/GenBank/DDBJ whole genome shotgun (WGS) entry which is preliminary data.</text>
</comment>
<keyword evidence="2" id="KW-1185">Reference proteome</keyword>
<dbReference type="Gene3D" id="3.30.420.10">
    <property type="entry name" value="Ribonuclease H-like superfamily/Ribonuclease H"/>
    <property type="match status" value="1"/>
</dbReference>
<proteinExistence type="predicted"/>
<name>A0A9P7Z3D5_9HELO</name>
<dbReference type="EMBL" id="MU253892">
    <property type="protein sequence ID" value="KAG9244644.1"/>
    <property type="molecule type" value="Genomic_DNA"/>
</dbReference>
<protein>
    <submittedName>
        <fullName evidence="1">Uncharacterized protein</fullName>
    </submittedName>
</protein>